<evidence type="ECO:0000313" key="5">
    <source>
        <dbReference type="EMBL" id="RGS69638.1"/>
    </source>
</evidence>
<protein>
    <submittedName>
        <fullName evidence="5">AP2 domain-containing protein</fullName>
    </submittedName>
</protein>
<dbReference type="EMBL" id="QRVU01000047">
    <property type="protein sequence ID" value="RGS69638.1"/>
    <property type="molecule type" value="Genomic_DNA"/>
</dbReference>
<proteinExistence type="predicted"/>
<evidence type="ECO:0000313" key="6">
    <source>
        <dbReference type="Proteomes" id="UP000285981"/>
    </source>
</evidence>
<dbReference type="InterPro" id="IPR036955">
    <property type="entry name" value="AP2/ERF_dom_sf"/>
</dbReference>
<keyword evidence="1" id="KW-0805">Transcription regulation</keyword>
<dbReference type="AlphaFoldDB" id="A0A412KLM6"/>
<reference evidence="5 6" key="1">
    <citation type="submission" date="2018-08" db="EMBL/GenBank/DDBJ databases">
        <title>A genome reference for cultivated species of the human gut microbiota.</title>
        <authorList>
            <person name="Zou Y."/>
            <person name="Xue W."/>
            <person name="Luo G."/>
        </authorList>
    </citation>
    <scope>NUCLEOTIDE SEQUENCE [LARGE SCALE GENOMIC DNA]</scope>
    <source>
        <strain evidence="5 6">AF21-25</strain>
    </source>
</reference>
<sequence>MGKAIDLTGQKFGRLTVLKRAENYISPNGGKRAQWLCKCECGKEVVVLGNNLRKGLTRSCGCFQKERLSEISTVHKATGTRLHNEWRAMKARCNIPSCSNYEYYGGRGIKVCDEWINDFEAFKQWAIKNGYADKLTIDRIDVNGDYCPENCRWISFQENCWNRDKKPRKTNTSGYPGVMWRKDSEKWRAYITVDKKRINLGTYDRIEEALEARKTAEEKYWK</sequence>
<keyword evidence="2" id="KW-0238">DNA-binding</keyword>
<dbReference type="Proteomes" id="UP000285981">
    <property type="component" value="Unassembled WGS sequence"/>
</dbReference>
<comment type="caution">
    <text evidence="5">The sequence shown here is derived from an EMBL/GenBank/DDBJ whole genome shotgun (WGS) entry which is preliminary data.</text>
</comment>
<keyword evidence="3" id="KW-0804">Transcription</keyword>
<name>A0A412KLM6_9FIRM</name>
<accession>A0A412KLM6</accession>
<evidence type="ECO:0000256" key="3">
    <source>
        <dbReference type="ARBA" id="ARBA00023163"/>
    </source>
</evidence>
<dbReference type="GO" id="GO:0003677">
    <property type="term" value="F:DNA binding"/>
    <property type="evidence" value="ECO:0007669"/>
    <property type="project" value="UniProtKB-KW"/>
</dbReference>
<dbReference type="SUPFAM" id="SSF54171">
    <property type="entry name" value="DNA-binding domain"/>
    <property type="match status" value="1"/>
</dbReference>
<evidence type="ECO:0000256" key="2">
    <source>
        <dbReference type="ARBA" id="ARBA00023125"/>
    </source>
</evidence>
<gene>
    <name evidence="5" type="ORF">DWX78_09845</name>
</gene>
<dbReference type="GO" id="GO:0003700">
    <property type="term" value="F:DNA-binding transcription factor activity"/>
    <property type="evidence" value="ECO:0007669"/>
    <property type="project" value="InterPro"/>
</dbReference>
<evidence type="ECO:0000259" key="4">
    <source>
        <dbReference type="PROSITE" id="PS51032"/>
    </source>
</evidence>
<organism evidence="5 6">
    <name type="scientific">Dorea formicigenerans</name>
    <dbReference type="NCBI Taxonomy" id="39486"/>
    <lineage>
        <taxon>Bacteria</taxon>
        <taxon>Bacillati</taxon>
        <taxon>Bacillota</taxon>
        <taxon>Clostridia</taxon>
        <taxon>Lachnospirales</taxon>
        <taxon>Lachnospiraceae</taxon>
        <taxon>Dorea</taxon>
    </lineage>
</organism>
<feature type="domain" description="AP2/ERF" evidence="4">
    <location>
        <begin position="174"/>
        <end position="222"/>
    </location>
</feature>
<dbReference type="InterPro" id="IPR016177">
    <property type="entry name" value="DNA-bd_dom_sf"/>
</dbReference>
<dbReference type="InterPro" id="IPR001471">
    <property type="entry name" value="AP2/ERF_dom"/>
</dbReference>
<evidence type="ECO:0000256" key="1">
    <source>
        <dbReference type="ARBA" id="ARBA00023015"/>
    </source>
</evidence>
<dbReference type="PROSITE" id="PS51032">
    <property type="entry name" value="AP2_ERF"/>
    <property type="match status" value="1"/>
</dbReference>
<dbReference type="Gene3D" id="3.30.730.10">
    <property type="entry name" value="AP2/ERF domain"/>
    <property type="match status" value="1"/>
</dbReference>